<evidence type="ECO:0000313" key="1">
    <source>
        <dbReference type="EMBL" id="MBE9066334.1"/>
    </source>
</evidence>
<reference evidence="1" key="1">
    <citation type="submission" date="2020-10" db="EMBL/GenBank/DDBJ databases">
        <authorList>
            <person name="Castelo-Branco R."/>
            <person name="Eusebio N."/>
            <person name="Adriana R."/>
            <person name="Vieira A."/>
            <person name="Brugerolle De Fraissinette N."/>
            <person name="Rezende De Castro R."/>
            <person name="Schneider M.P."/>
            <person name="Vasconcelos V."/>
            <person name="Leao P.N."/>
        </authorList>
    </citation>
    <scope>NUCLEOTIDE SEQUENCE</scope>
    <source>
        <strain evidence="1">LEGE 11479</strain>
    </source>
</reference>
<dbReference type="SUPFAM" id="SSF63825">
    <property type="entry name" value="YWTD domain"/>
    <property type="match status" value="1"/>
</dbReference>
<dbReference type="AlphaFoldDB" id="A0A928X2F6"/>
<dbReference type="EMBL" id="JADEXP010000037">
    <property type="protein sequence ID" value="MBE9066334.1"/>
    <property type="molecule type" value="Genomic_DNA"/>
</dbReference>
<dbReference type="RefSeq" id="WP_193992016.1">
    <property type="nucleotide sequence ID" value="NZ_JADEXP010000037.1"/>
</dbReference>
<keyword evidence="2" id="KW-1185">Reference proteome</keyword>
<name>A0A928X2F6_LEPEC</name>
<proteinExistence type="predicted"/>
<accession>A0A928X2F6</accession>
<organism evidence="1 2">
    <name type="scientific">Leptolyngbya cf. ectocarpi LEGE 11479</name>
    <dbReference type="NCBI Taxonomy" id="1828722"/>
    <lineage>
        <taxon>Bacteria</taxon>
        <taxon>Bacillati</taxon>
        <taxon>Cyanobacteriota</taxon>
        <taxon>Cyanophyceae</taxon>
        <taxon>Leptolyngbyales</taxon>
        <taxon>Leptolyngbyaceae</taxon>
        <taxon>Leptolyngbya group</taxon>
        <taxon>Leptolyngbya</taxon>
    </lineage>
</organism>
<evidence type="ECO:0000313" key="2">
    <source>
        <dbReference type="Proteomes" id="UP000615026"/>
    </source>
</evidence>
<gene>
    <name evidence="1" type="ORF">IQ260_06680</name>
</gene>
<dbReference type="SUPFAM" id="SSF50956">
    <property type="entry name" value="Thermostable phytase (3-phytase)"/>
    <property type="match status" value="1"/>
</dbReference>
<dbReference type="Proteomes" id="UP000615026">
    <property type="component" value="Unassembled WGS sequence"/>
</dbReference>
<protein>
    <submittedName>
        <fullName evidence="1">Uncharacterized protein</fullName>
    </submittedName>
</protein>
<sequence length="818" mass="85618">MEKRFVREIRKLDDTQRQFEDKSRARPSGLVYDPRVDQFLYLRESSGNATTTVLDAVTAYEDRDLSRSVTLPTGIESLNTTFDARFNRFLGLSRNGNTLILVQSDANSRLDTSTQTEVDIRAFGIKNARGFTTAPDGTLYVLDGAAKAIIVLKPDARGNFEQSNISQVALPSEVGNNLRGIAFDATTGNLHVLSIPKQDLFELTPKGDVVAVRDLSPFKFGKPESLVFGFSGDNTDDPNELSLYVADSERGVTELSFEQPVRPQVSASLPFVQSIRVVAPVAAEPPLLEADAFVSSFVQRTDTSQWSPPSPDPSGVTFDSASGNLVLDDGEVNEIAIFQGVNVWEFTTSGTVVDTGNTLDFPTGGVEPTGISYNPANGHFFFSNDLSGDVITETDGNGSAGDVPGGVVNQFNSSSGGSGSTDSEGVAFADLPGGPFLFIAGGINGEVYQFTLSGTLVNQFDTAGDGFTDPEGIVYDSVTGNLFITGGDPVVGEYTTTGTLVNTYDISTSPTIDRPAGIVIAPSSQGGGGRSFYIVDRGEDSDAGNIQNDGQVHEFSIAAPAPSGNLLYVSSTSGGNVAGIAFEDEDILIFDDGPGSWSMFFDGSDVGLGASGVEVDAFHLNSDGSLLLSLTTPATLPNIGAIDDSDIVRFIPTATGNNTAGSYELFFDGSDVGLDTNGEDIDSIGLTAGGDLVIGTSGSFSVSGLSGKDEDLLVFTDTSLGANTSGTWALYFDGSDVGLNNNGNEDVNGTWIDPNGDIYLSTKGAFSVSGASGDGADIFRCALGSTGANTSCTFDIFWDGSTNGFSGGIINAFALDLL</sequence>
<comment type="caution">
    <text evidence="1">The sequence shown here is derived from an EMBL/GenBank/DDBJ whole genome shotgun (WGS) entry which is preliminary data.</text>
</comment>
<dbReference type="SUPFAM" id="SSF63829">
    <property type="entry name" value="Calcium-dependent phosphotriesterase"/>
    <property type="match status" value="1"/>
</dbReference>